<feature type="non-terminal residue" evidence="1">
    <location>
        <position position="57"/>
    </location>
</feature>
<proteinExistence type="predicted"/>
<evidence type="ECO:0000313" key="1">
    <source>
        <dbReference type="EMBL" id="KAH9315418.1"/>
    </source>
</evidence>
<dbReference type="AlphaFoldDB" id="A0AA38G592"/>
<keyword evidence="2" id="KW-1185">Reference proteome</keyword>
<evidence type="ECO:0000313" key="2">
    <source>
        <dbReference type="Proteomes" id="UP000824469"/>
    </source>
</evidence>
<reference evidence="1 2" key="1">
    <citation type="journal article" date="2021" name="Nat. Plants">
        <title>The Taxus genome provides insights into paclitaxel biosynthesis.</title>
        <authorList>
            <person name="Xiong X."/>
            <person name="Gou J."/>
            <person name="Liao Q."/>
            <person name="Li Y."/>
            <person name="Zhou Q."/>
            <person name="Bi G."/>
            <person name="Li C."/>
            <person name="Du R."/>
            <person name="Wang X."/>
            <person name="Sun T."/>
            <person name="Guo L."/>
            <person name="Liang H."/>
            <person name="Lu P."/>
            <person name="Wu Y."/>
            <person name="Zhang Z."/>
            <person name="Ro D.K."/>
            <person name="Shang Y."/>
            <person name="Huang S."/>
            <person name="Yan J."/>
        </authorList>
    </citation>
    <scope>NUCLEOTIDE SEQUENCE [LARGE SCALE GENOMIC DNA]</scope>
    <source>
        <strain evidence="1">Ta-2019</strain>
    </source>
</reference>
<protein>
    <submittedName>
        <fullName evidence="1">Uncharacterized protein</fullName>
    </submittedName>
</protein>
<name>A0AA38G592_TAXCH</name>
<gene>
    <name evidence="1" type="ORF">KI387_024045</name>
</gene>
<sequence>MKFIVKKSDDPRANILLQYSELGNYFLTSQKDENLPLLTKKEEDQIWMMEFDGSHAR</sequence>
<accession>A0AA38G592</accession>
<organism evidence="1 2">
    <name type="scientific">Taxus chinensis</name>
    <name type="common">Chinese yew</name>
    <name type="synonym">Taxus wallichiana var. chinensis</name>
    <dbReference type="NCBI Taxonomy" id="29808"/>
    <lineage>
        <taxon>Eukaryota</taxon>
        <taxon>Viridiplantae</taxon>
        <taxon>Streptophyta</taxon>
        <taxon>Embryophyta</taxon>
        <taxon>Tracheophyta</taxon>
        <taxon>Spermatophyta</taxon>
        <taxon>Pinopsida</taxon>
        <taxon>Pinidae</taxon>
        <taxon>Conifers II</taxon>
        <taxon>Cupressales</taxon>
        <taxon>Taxaceae</taxon>
        <taxon>Taxus</taxon>
    </lineage>
</organism>
<dbReference type="EMBL" id="JAHRHJ020000005">
    <property type="protein sequence ID" value="KAH9315418.1"/>
    <property type="molecule type" value="Genomic_DNA"/>
</dbReference>
<comment type="caution">
    <text evidence="1">The sequence shown here is derived from an EMBL/GenBank/DDBJ whole genome shotgun (WGS) entry which is preliminary data.</text>
</comment>
<dbReference type="Proteomes" id="UP000824469">
    <property type="component" value="Unassembled WGS sequence"/>
</dbReference>